<dbReference type="SUPFAM" id="SSF63411">
    <property type="entry name" value="LuxS/MPP-like metallohydrolase"/>
    <property type="match status" value="1"/>
</dbReference>
<accession>A0A9N8D5T3</accession>
<dbReference type="GO" id="GO:0005739">
    <property type="term" value="C:mitochondrion"/>
    <property type="evidence" value="ECO:0007669"/>
    <property type="project" value="TreeGrafter"/>
</dbReference>
<comment type="similarity">
    <text evidence="1">Belongs to the peptidase M16 family.</text>
</comment>
<reference evidence="2" key="1">
    <citation type="submission" date="2020-06" db="EMBL/GenBank/DDBJ databases">
        <authorList>
            <consortium name="Plant Systems Biology data submission"/>
        </authorList>
    </citation>
    <scope>NUCLEOTIDE SEQUENCE</scope>
    <source>
        <strain evidence="2">D6</strain>
    </source>
</reference>
<name>A0A9N8D5T3_9STRA</name>
<dbReference type="GO" id="GO:0046872">
    <property type="term" value="F:metal ion binding"/>
    <property type="evidence" value="ECO:0007669"/>
    <property type="project" value="InterPro"/>
</dbReference>
<sequence length="222" mass="21922">IQSFRSRAYGVNGAVLAVTGVADHASFVKAIEEGFSESPAGTPDAAASLTYLGGESRLAVPSGYAHVALAFDGTSASSALLSVVKHCFQLSGAASGVTGFSSKGLVGVYAGGTSTGELVDTLSTAVTSAGPELVARAKVLAKAEALFALDGGSKSLAEAMTASVVETGTFAGAAGVIAAYDAISDKEVDAAVSAMFKKTPALAAVGDITSVPYLGSIVSRFS</sequence>
<feature type="non-terminal residue" evidence="2">
    <location>
        <position position="1"/>
    </location>
</feature>
<evidence type="ECO:0000313" key="3">
    <source>
        <dbReference type="Proteomes" id="UP001153069"/>
    </source>
</evidence>
<evidence type="ECO:0000313" key="2">
    <source>
        <dbReference type="EMBL" id="CAB9496942.1"/>
    </source>
</evidence>
<proteinExistence type="inferred from homology"/>
<dbReference type="Proteomes" id="UP001153069">
    <property type="component" value="Unassembled WGS sequence"/>
</dbReference>
<dbReference type="PANTHER" id="PTHR11851">
    <property type="entry name" value="METALLOPROTEASE"/>
    <property type="match status" value="1"/>
</dbReference>
<dbReference type="EMBL" id="CAICTM010000011">
    <property type="protein sequence ID" value="CAB9496942.1"/>
    <property type="molecule type" value="Genomic_DNA"/>
</dbReference>
<evidence type="ECO:0000256" key="1">
    <source>
        <dbReference type="ARBA" id="ARBA00007261"/>
    </source>
</evidence>
<dbReference type="InterPro" id="IPR011249">
    <property type="entry name" value="Metalloenz_LuxS/M16"/>
</dbReference>
<protein>
    <recommendedName>
        <fullName evidence="4">Peptidase M16 C-terminal domain-containing protein</fullName>
    </recommendedName>
</protein>
<dbReference type="AlphaFoldDB" id="A0A9N8D5T3"/>
<gene>
    <name evidence="2" type="ORF">SEMRO_11_G009020.1</name>
</gene>
<dbReference type="PANTHER" id="PTHR11851:SF49">
    <property type="entry name" value="MITOCHONDRIAL-PROCESSING PEPTIDASE SUBUNIT ALPHA"/>
    <property type="match status" value="1"/>
</dbReference>
<organism evidence="2 3">
    <name type="scientific">Seminavis robusta</name>
    <dbReference type="NCBI Taxonomy" id="568900"/>
    <lineage>
        <taxon>Eukaryota</taxon>
        <taxon>Sar</taxon>
        <taxon>Stramenopiles</taxon>
        <taxon>Ochrophyta</taxon>
        <taxon>Bacillariophyta</taxon>
        <taxon>Bacillariophyceae</taxon>
        <taxon>Bacillariophycidae</taxon>
        <taxon>Naviculales</taxon>
        <taxon>Naviculaceae</taxon>
        <taxon>Seminavis</taxon>
    </lineage>
</organism>
<keyword evidence="3" id="KW-1185">Reference proteome</keyword>
<dbReference type="InterPro" id="IPR050361">
    <property type="entry name" value="MPP/UQCRC_Complex"/>
</dbReference>
<dbReference type="Gene3D" id="3.30.830.10">
    <property type="entry name" value="Metalloenzyme, LuxS/M16 peptidase-like"/>
    <property type="match status" value="1"/>
</dbReference>
<evidence type="ECO:0008006" key="4">
    <source>
        <dbReference type="Google" id="ProtNLM"/>
    </source>
</evidence>
<dbReference type="OrthoDB" id="10251424at2759"/>
<comment type="caution">
    <text evidence="2">The sequence shown here is derived from an EMBL/GenBank/DDBJ whole genome shotgun (WGS) entry which is preliminary data.</text>
</comment>